<organism evidence="11">
    <name type="scientific">Phaeodactylum tricornutum</name>
    <name type="common">Diatom</name>
    <dbReference type="NCBI Taxonomy" id="2850"/>
    <lineage>
        <taxon>Eukaryota</taxon>
        <taxon>Sar</taxon>
        <taxon>Stramenopiles</taxon>
        <taxon>Ochrophyta</taxon>
        <taxon>Bacillariophyta</taxon>
        <taxon>Bacillariophyceae</taxon>
        <taxon>Bacillariophycidae</taxon>
        <taxon>Naviculales</taxon>
        <taxon>Phaeodactylaceae</taxon>
        <taxon>Phaeodactylum</taxon>
    </lineage>
</organism>
<dbReference type="InterPro" id="IPR015884">
    <property type="entry name" value="Malic_enzyme_CS"/>
</dbReference>
<feature type="binding site" evidence="7">
    <location>
        <position position="264"/>
    </location>
    <ligand>
        <name>a divalent metal cation</name>
        <dbReference type="ChEBI" id="CHEBI:60240"/>
    </ligand>
</feature>
<dbReference type="InterPro" id="IPR012301">
    <property type="entry name" value="Malic_N_dom"/>
</dbReference>
<evidence type="ECO:0000256" key="7">
    <source>
        <dbReference type="PIRSR" id="PIRSR000106-3"/>
    </source>
</evidence>
<keyword evidence="3 7" id="KW-0479">Metal-binding</keyword>
<dbReference type="GO" id="GO:0046872">
    <property type="term" value="F:metal ion binding"/>
    <property type="evidence" value="ECO:0007669"/>
    <property type="project" value="UniProtKB-KW"/>
</dbReference>
<feature type="binding site" evidence="6">
    <location>
        <position position="150"/>
    </location>
    <ligand>
        <name>(S)-malate</name>
        <dbReference type="ChEBI" id="CHEBI:15589"/>
    </ligand>
</feature>
<dbReference type="SUPFAM" id="SSF53223">
    <property type="entry name" value="Aminoacid dehydrogenase-like, N-terminal domain"/>
    <property type="match status" value="1"/>
</dbReference>
<dbReference type="PANTHER" id="PTHR23406:SF90">
    <property type="entry name" value="MALIC ENZYME-RELATED"/>
    <property type="match status" value="1"/>
</dbReference>
<evidence type="ECO:0000313" key="11">
    <source>
        <dbReference type="EMBL" id="CAG9279580.1"/>
    </source>
</evidence>
<sequence length="555" mass="60561">MVSRLPVTGVEVVRDTIRYSGVSTPISEREGLGIRGLVPAAFLPLELDVERCMLQMRSKESPLEKYIYLHNIQDVSERLFYAILCKYTSEVMPLVYTPTVGEACQNFSAIYRGTLRGMYFSLEDSGKIRTLLDNWFTSKITTIVVTDGERILGLGDLGVNGMGIPIGKLALYTACGGIDPAKVLPVHIDVGTNNEENLNDPYYLGLRRPRERGQAYDDLIAEFFEAAQNKFGANVMIQFEDFGNLNAFRLLSAWQDKACTFNDDIQGTAAVALAGLLASNRLTGKDLIDHIFLFAGAGEAGTGIAELLALAIAEKGHLPIEQARKKIFLVDSKGLVTKSRLDSLQHHKVDFAHDVDDCPNLLAAIDMLKPTGLIGVSAIPNSFTKEICENMAAHNKIPVIFALSNPTSKAECTAQEAYEWTDGRAIFCSGSPFDPVTLQDGRQRVPGQGNNAYIFPGIGLGVLAAGSTRITNYDMLLAAETLAAEVGPEELDVGCMYPPLSRIRQVSKNIAIAVANQAHETGVATEQRPVDMGKYVESLMYDPFEEVDVHLGSKK</sequence>
<evidence type="ECO:0000256" key="4">
    <source>
        <dbReference type="ARBA" id="ARBA00023002"/>
    </source>
</evidence>
<dbReference type="CDD" id="cd05312">
    <property type="entry name" value="NAD_bind_1_malic_enz"/>
    <property type="match status" value="1"/>
</dbReference>
<dbReference type="GO" id="GO:0004473">
    <property type="term" value="F:malate dehydrogenase (decarboxylating) (NADP+) activity"/>
    <property type="evidence" value="ECO:0007669"/>
    <property type="project" value="TreeGrafter"/>
</dbReference>
<feature type="domain" description="Malic enzyme NAD-binding" evidence="9">
    <location>
        <begin position="265"/>
        <end position="519"/>
    </location>
</feature>
<evidence type="ECO:0000256" key="8">
    <source>
        <dbReference type="RuleBase" id="RU003426"/>
    </source>
</evidence>
<dbReference type="SUPFAM" id="SSF51735">
    <property type="entry name" value="NAD(P)-binding Rossmann-fold domains"/>
    <property type="match status" value="1"/>
</dbReference>
<comment type="cofactor">
    <cofactor evidence="1">
        <name>Mn(2+)</name>
        <dbReference type="ChEBI" id="CHEBI:29035"/>
    </cofactor>
</comment>
<reference evidence="11" key="1">
    <citation type="submission" date="2022-02" db="EMBL/GenBank/DDBJ databases">
        <authorList>
            <person name="Giguere J D."/>
        </authorList>
    </citation>
    <scope>NUCLEOTIDE SEQUENCE</scope>
    <source>
        <strain evidence="11">CCAP 1055/1</strain>
    </source>
</reference>
<dbReference type="Proteomes" id="UP000836788">
    <property type="component" value="Chromosome 12"/>
</dbReference>
<dbReference type="InterPro" id="IPR036291">
    <property type="entry name" value="NAD(P)-bd_dom_sf"/>
</dbReference>
<feature type="binding site" evidence="6">
    <location>
        <position position="450"/>
    </location>
    <ligand>
        <name>(S)-malate</name>
        <dbReference type="ChEBI" id="CHEBI:15589"/>
    </ligand>
</feature>
<dbReference type="InterPro" id="IPR037062">
    <property type="entry name" value="Malic_N_dom_sf"/>
</dbReference>
<dbReference type="Pfam" id="PF03949">
    <property type="entry name" value="Malic_M"/>
    <property type="match status" value="1"/>
</dbReference>
<dbReference type="PROSITE" id="PS00331">
    <property type="entry name" value="MALIC_ENZYMES"/>
    <property type="match status" value="1"/>
</dbReference>
<evidence type="ECO:0000256" key="6">
    <source>
        <dbReference type="PIRSR" id="PIRSR000106-2"/>
    </source>
</evidence>
<evidence type="ECO:0000256" key="2">
    <source>
        <dbReference type="ARBA" id="ARBA00008785"/>
    </source>
</evidence>
<dbReference type="GO" id="GO:0009507">
    <property type="term" value="C:chloroplast"/>
    <property type="evidence" value="ECO:0007669"/>
    <property type="project" value="TreeGrafter"/>
</dbReference>
<comment type="cofactor">
    <cofactor evidence="7">
        <name>Mg(2+)</name>
        <dbReference type="ChEBI" id="CHEBI:18420"/>
    </cofactor>
    <cofactor evidence="7">
        <name>Mn(2+)</name>
        <dbReference type="ChEBI" id="CHEBI:29035"/>
    </cofactor>
    <text evidence="7">Divalent metal cations. Prefers magnesium or manganese.</text>
</comment>
<dbReference type="FunFam" id="3.40.50.720:FF:000060">
    <property type="entry name" value="Malic enzyme"/>
    <property type="match status" value="1"/>
</dbReference>
<dbReference type="Pfam" id="PF00390">
    <property type="entry name" value="malic"/>
    <property type="match status" value="1"/>
</dbReference>
<dbReference type="PIRSF" id="PIRSF000106">
    <property type="entry name" value="ME"/>
    <property type="match status" value="1"/>
</dbReference>
<dbReference type="PRINTS" id="PR00072">
    <property type="entry name" value="MALOXRDTASE"/>
</dbReference>
<dbReference type="EMBL" id="OU594953">
    <property type="protein sequence ID" value="CAG9279580.1"/>
    <property type="molecule type" value="Genomic_DNA"/>
</dbReference>
<feature type="domain" description="Malic enzyme N-terminal" evidence="10">
    <location>
        <begin position="73"/>
        <end position="255"/>
    </location>
</feature>
<name>A0A8J9T0Z8_PHATR</name>
<dbReference type="GO" id="GO:0006108">
    <property type="term" value="P:malate metabolic process"/>
    <property type="evidence" value="ECO:0007669"/>
    <property type="project" value="TreeGrafter"/>
</dbReference>
<dbReference type="Gene3D" id="3.40.50.10380">
    <property type="entry name" value="Malic enzyme, N-terminal domain"/>
    <property type="match status" value="1"/>
</dbReference>
<dbReference type="Gene3D" id="3.40.50.720">
    <property type="entry name" value="NAD(P)-binding Rossmann-like Domain"/>
    <property type="match status" value="1"/>
</dbReference>
<evidence type="ECO:0000256" key="5">
    <source>
        <dbReference type="PIRSR" id="PIRSR000106-1"/>
    </source>
</evidence>
<feature type="active site" description="Proton donor" evidence="5">
    <location>
        <position position="96"/>
    </location>
</feature>
<gene>
    <name evidence="11" type="ORF">PTTT1_LOCUS10536</name>
</gene>
<dbReference type="InterPro" id="IPR046346">
    <property type="entry name" value="Aminoacid_DH-like_N_sf"/>
</dbReference>
<dbReference type="NCBIfam" id="NF010052">
    <property type="entry name" value="PRK13529.1"/>
    <property type="match status" value="1"/>
</dbReference>
<dbReference type="AlphaFoldDB" id="A0A8J9T0Z8"/>
<accession>A0A8J9T0Z8</accession>
<feature type="binding site" evidence="7">
    <location>
        <position position="241"/>
    </location>
    <ligand>
        <name>a divalent metal cation</name>
        <dbReference type="ChEBI" id="CHEBI:60240"/>
    </ligand>
</feature>
<evidence type="ECO:0000259" key="9">
    <source>
        <dbReference type="SMART" id="SM00919"/>
    </source>
</evidence>
<dbReference type="SMART" id="SM00919">
    <property type="entry name" value="Malic_M"/>
    <property type="match status" value="1"/>
</dbReference>
<keyword evidence="4 8" id="KW-0560">Oxidoreductase</keyword>
<feature type="binding site" evidence="7">
    <location>
        <position position="240"/>
    </location>
    <ligand>
        <name>a divalent metal cation</name>
        <dbReference type="ChEBI" id="CHEBI:60240"/>
    </ligand>
</feature>
<protein>
    <recommendedName>
        <fullName evidence="8">Malic enzyme</fullName>
    </recommendedName>
</protein>
<comment type="similarity">
    <text evidence="2 8">Belongs to the malic enzymes family.</text>
</comment>
<evidence type="ECO:0000259" key="10">
    <source>
        <dbReference type="SMART" id="SM01274"/>
    </source>
</evidence>
<dbReference type="GO" id="GO:0051287">
    <property type="term" value="F:NAD binding"/>
    <property type="evidence" value="ECO:0007669"/>
    <property type="project" value="InterPro"/>
</dbReference>
<feature type="binding site" evidence="6">
    <location>
        <position position="405"/>
    </location>
    <ligand>
        <name>(S)-malate</name>
        <dbReference type="ChEBI" id="CHEBI:15589"/>
    </ligand>
</feature>
<proteinExistence type="inferred from homology"/>
<dbReference type="InterPro" id="IPR012302">
    <property type="entry name" value="Malic_NAD-bd"/>
</dbReference>
<dbReference type="InterPro" id="IPR001891">
    <property type="entry name" value="Malic_OxRdtase"/>
</dbReference>
<feature type="active site" description="Proton acceptor" evidence="5">
    <location>
        <position position="168"/>
    </location>
</feature>
<dbReference type="SMART" id="SM01274">
    <property type="entry name" value="malic"/>
    <property type="match status" value="1"/>
</dbReference>
<evidence type="ECO:0000256" key="3">
    <source>
        <dbReference type="ARBA" id="ARBA00022723"/>
    </source>
</evidence>
<evidence type="ECO:0000256" key="1">
    <source>
        <dbReference type="ARBA" id="ARBA00001936"/>
    </source>
</evidence>
<dbReference type="PANTHER" id="PTHR23406">
    <property type="entry name" value="MALIC ENZYME-RELATED"/>
    <property type="match status" value="1"/>
</dbReference>